<comment type="pathway">
    <text evidence="2">Siderophore biosynthesis.</text>
</comment>
<gene>
    <name evidence="17" type="ORF">HG542_07535</name>
</gene>
<evidence type="ECO:0000256" key="16">
    <source>
        <dbReference type="SAM" id="MobiDB-lite"/>
    </source>
</evidence>
<dbReference type="PRINTS" id="PR00368">
    <property type="entry name" value="FADPNR"/>
</dbReference>
<evidence type="ECO:0000256" key="10">
    <source>
        <dbReference type="ARBA" id="ARBA00023033"/>
    </source>
</evidence>
<comment type="similarity">
    <text evidence="3">Belongs to the lysine N(6)-hydroxylase/L-ornithine N(5)-oxygenase family.</text>
</comment>
<keyword evidence="7" id="KW-0274">FAD</keyword>
<evidence type="ECO:0000256" key="15">
    <source>
        <dbReference type="ARBA" id="ARBA00048407"/>
    </source>
</evidence>
<evidence type="ECO:0000256" key="8">
    <source>
        <dbReference type="ARBA" id="ARBA00022857"/>
    </source>
</evidence>
<evidence type="ECO:0000256" key="14">
    <source>
        <dbReference type="ARBA" id="ARBA00032738"/>
    </source>
</evidence>
<dbReference type="GO" id="GO:0047091">
    <property type="term" value="F:L-lysine 6-monooxygenase (NADPH) activity"/>
    <property type="evidence" value="ECO:0007669"/>
    <property type="project" value="UniProtKB-EC"/>
</dbReference>
<evidence type="ECO:0000256" key="2">
    <source>
        <dbReference type="ARBA" id="ARBA00004924"/>
    </source>
</evidence>
<comment type="caution">
    <text evidence="17">The sequence shown here is derived from an EMBL/GenBank/DDBJ whole genome shotgun (WGS) entry which is preliminary data.</text>
</comment>
<dbReference type="EMBL" id="JABBXF010000012">
    <property type="protein sequence ID" value="NVK77514.1"/>
    <property type="molecule type" value="Genomic_DNA"/>
</dbReference>
<dbReference type="SUPFAM" id="SSF51905">
    <property type="entry name" value="FAD/NAD(P)-binding domain"/>
    <property type="match status" value="2"/>
</dbReference>
<proteinExistence type="inferred from homology"/>
<keyword evidence="18" id="KW-1185">Reference proteome</keyword>
<evidence type="ECO:0000256" key="3">
    <source>
        <dbReference type="ARBA" id="ARBA00007588"/>
    </source>
</evidence>
<keyword evidence="8" id="KW-0521">NADP</keyword>
<evidence type="ECO:0000256" key="9">
    <source>
        <dbReference type="ARBA" id="ARBA00023002"/>
    </source>
</evidence>
<dbReference type="Proteomes" id="UP000587462">
    <property type="component" value="Unassembled WGS sequence"/>
</dbReference>
<keyword evidence="10 17" id="KW-0503">Monooxygenase</keyword>
<comment type="cofactor">
    <cofactor evidence="1">
        <name>FAD</name>
        <dbReference type="ChEBI" id="CHEBI:57692"/>
    </cofactor>
</comment>
<dbReference type="AlphaFoldDB" id="A0A7Y7B288"/>
<evidence type="ECO:0000256" key="12">
    <source>
        <dbReference type="ARBA" id="ARBA00031158"/>
    </source>
</evidence>
<reference evidence="17 18" key="1">
    <citation type="submission" date="2020-04" db="EMBL/GenBank/DDBJ databases">
        <title>Draft Genome Sequence of Streptomyces morookaense DSM 40503, an 8-azaguanine-producing strain.</title>
        <authorList>
            <person name="Qi J."/>
            <person name="Gao J.-M."/>
        </authorList>
    </citation>
    <scope>NUCLEOTIDE SEQUENCE [LARGE SCALE GENOMIC DNA]</scope>
    <source>
        <strain evidence="17 18">DSM 40503</strain>
    </source>
</reference>
<dbReference type="Gene3D" id="3.50.50.60">
    <property type="entry name" value="FAD/NAD(P)-binding domain"/>
    <property type="match status" value="1"/>
</dbReference>
<protein>
    <recommendedName>
        <fullName evidence="5">L-lysine N6-monooxygenase MbtG</fullName>
        <ecNumber evidence="4">1.14.13.59</ecNumber>
    </recommendedName>
    <alternativeName>
        <fullName evidence="14">Lysine 6-N-hydroxylase</fullName>
    </alternativeName>
    <alternativeName>
        <fullName evidence="13">Lysine N6-hydroxylase</fullName>
    </alternativeName>
    <alternativeName>
        <fullName evidence="11">Lysine-N-oxygenase</fullName>
    </alternativeName>
    <alternativeName>
        <fullName evidence="12">Mycobactin synthase protein G</fullName>
    </alternativeName>
</protein>
<evidence type="ECO:0000256" key="1">
    <source>
        <dbReference type="ARBA" id="ARBA00001974"/>
    </source>
</evidence>
<name>A0A7Y7B288_STRMO</name>
<evidence type="ECO:0000256" key="13">
    <source>
        <dbReference type="ARBA" id="ARBA00032493"/>
    </source>
</evidence>
<feature type="region of interest" description="Disordered" evidence="16">
    <location>
        <begin position="1"/>
        <end position="21"/>
    </location>
</feature>
<keyword evidence="6" id="KW-0285">Flavoprotein</keyword>
<sequence length="443" mass="48729">MSEQRQCPVGATPERSDRPPHHAVAGIGAGPANLSLAALGEKVVPGGVHLYERRPAPAWHPGQLSEGSKLQTSWVKDLVTLVDPTNRLSFLNYLVSSGRLYSFFNAQYAEIPRLEFARYLAWAAGELGTIHCSTPVECVSYADDGSGGGRFVLSGPEGVVATADHVVLGLGTRPRVPACFEDLQGARGLVLAERLQTRLSGAAVLPYQPALVVGGGQTGAECVLMLIRHGFRDVRWIGRRNWFAPMDDSPSANDFFRPTYLRFFHGLPEEVRRRYVAQQQLTSDGISLATLQEVYQLNYETYLREGRHPVMLLPGRDVVRASRRDGQIALWCERDWGGRERHAAPLVVLATGREPAGLPLAPGLAALMESDESGRPLLEADYSVRWKNAERNRLYLQNRSRIGHGIADPNLSLLAVRSATILNSVLERTAYVVRDEHVSTAWA</sequence>
<evidence type="ECO:0000313" key="18">
    <source>
        <dbReference type="Proteomes" id="UP000587462"/>
    </source>
</evidence>
<dbReference type="EC" id="1.14.13.59" evidence="4"/>
<accession>A0A7Y7B288</accession>
<evidence type="ECO:0000313" key="17">
    <source>
        <dbReference type="EMBL" id="NVK77514.1"/>
    </source>
</evidence>
<evidence type="ECO:0000256" key="6">
    <source>
        <dbReference type="ARBA" id="ARBA00022630"/>
    </source>
</evidence>
<dbReference type="InterPro" id="IPR036188">
    <property type="entry name" value="FAD/NAD-bd_sf"/>
</dbReference>
<dbReference type="Pfam" id="PF13434">
    <property type="entry name" value="Lys_Orn_oxgnase"/>
    <property type="match status" value="1"/>
</dbReference>
<evidence type="ECO:0000256" key="4">
    <source>
        <dbReference type="ARBA" id="ARBA00013076"/>
    </source>
</evidence>
<comment type="catalytic activity">
    <reaction evidence="15">
        <text>L-lysine + NADPH + O2 = N(6)-hydroxy-L-lysine + NADP(+) + H2O</text>
        <dbReference type="Rhea" id="RHEA:23228"/>
        <dbReference type="ChEBI" id="CHEBI:15377"/>
        <dbReference type="ChEBI" id="CHEBI:15379"/>
        <dbReference type="ChEBI" id="CHEBI:32551"/>
        <dbReference type="ChEBI" id="CHEBI:57783"/>
        <dbReference type="ChEBI" id="CHEBI:57820"/>
        <dbReference type="ChEBI" id="CHEBI:58349"/>
        <dbReference type="EC" id="1.14.13.59"/>
    </reaction>
</comment>
<evidence type="ECO:0000256" key="11">
    <source>
        <dbReference type="ARBA" id="ARBA00029939"/>
    </source>
</evidence>
<dbReference type="InterPro" id="IPR025700">
    <property type="entry name" value="Lys/Orn_oxygenase"/>
</dbReference>
<dbReference type="PANTHER" id="PTHR42802:SF1">
    <property type="entry name" value="L-ORNITHINE N(5)-MONOOXYGENASE"/>
    <property type="match status" value="1"/>
</dbReference>
<keyword evidence="9" id="KW-0560">Oxidoreductase</keyword>
<evidence type="ECO:0000256" key="7">
    <source>
        <dbReference type="ARBA" id="ARBA00022827"/>
    </source>
</evidence>
<organism evidence="17 18">
    <name type="scientific">Streptomyces morookaense</name>
    <name type="common">Streptoverticillium morookaense</name>
    <dbReference type="NCBI Taxonomy" id="1970"/>
    <lineage>
        <taxon>Bacteria</taxon>
        <taxon>Bacillati</taxon>
        <taxon>Actinomycetota</taxon>
        <taxon>Actinomycetes</taxon>
        <taxon>Kitasatosporales</taxon>
        <taxon>Streptomycetaceae</taxon>
        <taxon>Streptomyces</taxon>
    </lineage>
</organism>
<dbReference type="PANTHER" id="PTHR42802">
    <property type="entry name" value="MONOOXYGENASE"/>
    <property type="match status" value="1"/>
</dbReference>
<dbReference type="RefSeq" id="WP_171079296.1">
    <property type="nucleotide sequence ID" value="NZ_BNBU01000003.1"/>
</dbReference>
<evidence type="ECO:0000256" key="5">
    <source>
        <dbReference type="ARBA" id="ARBA00016406"/>
    </source>
</evidence>